<dbReference type="KEGG" id="dbr:Deba_0110"/>
<accession>E1QDH0</accession>
<dbReference type="EMBL" id="CP002085">
    <property type="protein sequence ID" value="ADK83489.1"/>
    <property type="molecule type" value="Genomic_DNA"/>
</dbReference>
<dbReference type="Proteomes" id="UP000009047">
    <property type="component" value="Chromosome"/>
</dbReference>
<dbReference type="AlphaFoldDB" id="E1QDH0"/>
<dbReference type="HOGENOM" id="CLU_2600315_0_0_7"/>
<organism evidence="1 2">
    <name type="scientific">Desulfarculus baarsii (strain ATCC 33931 / DSM 2075 / LMG 7858 / VKM B-1802 / 2st14)</name>
    <dbReference type="NCBI Taxonomy" id="644282"/>
    <lineage>
        <taxon>Bacteria</taxon>
        <taxon>Pseudomonadati</taxon>
        <taxon>Thermodesulfobacteriota</taxon>
        <taxon>Desulfarculia</taxon>
        <taxon>Desulfarculales</taxon>
        <taxon>Desulfarculaceae</taxon>
        <taxon>Desulfarculus</taxon>
    </lineage>
</organism>
<evidence type="ECO:0000313" key="2">
    <source>
        <dbReference type="Proteomes" id="UP000009047"/>
    </source>
</evidence>
<proteinExistence type="predicted"/>
<evidence type="ECO:0000313" key="1">
    <source>
        <dbReference type="EMBL" id="ADK83489.1"/>
    </source>
</evidence>
<sequence length="79" mass="9045">MAGHADNTFPACFGNYQADCPYRDCDRATRLECQGAARLAEARKANLLARRRRGELGPRAAYLVWRWNYAPNEVRDLDE</sequence>
<gene>
    <name evidence="1" type="ordered locus">Deba_0110</name>
</gene>
<keyword evidence="2" id="KW-1185">Reference proteome</keyword>
<reference evidence="1 2" key="1">
    <citation type="journal article" date="2010" name="Stand. Genomic Sci.">
        <title>Complete genome sequence of Desulfarculus baarsii type strain (2st14).</title>
        <authorList>
            <person name="Sun H."/>
            <person name="Spring S."/>
            <person name="Lapidus A."/>
            <person name="Davenport K."/>
            <person name="Del Rio T.G."/>
            <person name="Tice H."/>
            <person name="Nolan M."/>
            <person name="Copeland A."/>
            <person name="Cheng J.F."/>
            <person name="Lucas S."/>
            <person name="Tapia R."/>
            <person name="Goodwin L."/>
            <person name="Pitluck S."/>
            <person name="Ivanova N."/>
            <person name="Pagani I."/>
            <person name="Mavromatis K."/>
            <person name="Ovchinnikova G."/>
            <person name="Pati A."/>
            <person name="Chen A."/>
            <person name="Palaniappan K."/>
            <person name="Hauser L."/>
            <person name="Chang Y.J."/>
            <person name="Jeffries C.D."/>
            <person name="Detter J.C."/>
            <person name="Han C."/>
            <person name="Rohde M."/>
            <person name="Brambilla E."/>
            <person name="Goker M."/>
            <person name="Woyke T."/>
            <person name="Bristow J."/>
            <person name="Eisen J.A."/>
            <person name="Markowitz V."/>
            <person name="Hugenholtz P."/>
            <person name="Kyrpides N.C."/>
            <person name="Klenk H.P."/>
            <person name="Land M."/>
        </authorList>
    </citation>
    <scope>NUCLEOTIDE SEQUENCE [LARGE SCALE GENOMIC DNA]</scope>
    <source>
        <strain evidence="2">ATCC 33931 / DSM 2075 / LMG 7858 / VKM B-1802 / 2st14</strain>
    </source>
</reference>
<protein>
    <submittedName>
        <fullName evidence="1">Uncharacterized protein</fullName>
    </submittedName>
</protein>
<name>E1QDH0_DESB2</name>
<dbReference type="STRING" id="644282.Deba_0110"/>